<accession>A0A0E0IPI3</accession>
<organism evidence="1">
    <name type="scientific">Oryza nivara</name>
    <name type="common">Indian wild rice</name>
    <name type="synonym">Oryza sativa f. spontanea</name>
    <dbReference type="NCBI Taxonomy" id="4536"/>
    <lineage>
        <taxon>Eukaryota</taxon>
        <taxon>Viridiplantae</taxon>
        <taxon>Streptophyta</taxon>
        <taxon>Embryophyta</taxon>
        <taxon>Tracheophyta</taxon>
        <taxon>Spermatophyta</taxon>
        <taxon>Magnoliopsida</taxon>
        <taxon>Liliopsida</taxon>
        <taxon>Poales</taxon>
        <taxon>Poaceae</taxon>
        <taxon>BOP clade</taxon>
        <taxon>Oryzoideae</taxon>
        <taxon>Oryzeae</taxon>
        <taxon>Oryzinae</taxon>
        <taxon>Oryza</taxon>
    </lineage>
</organism>
<dbReference type="Proteomes" id="UP000006591">
    <property type="component" value="Chromosome 10"/>
</dbReference>
<sequence>MEAAVFAPHQVAILALPAVEAEAAAAAAPGGWLSISKGGAVMRRYTHGPWRTGVCGGCGQGGNHAAGQGKIPSLSVNLDLLMRLLLRRGRMDQKLWLANWHIAQEHNLRRDRVRSWLSDDFLKSLQHQFACSRPIIIAKISELEVWRCSYSGWKFIWSRLVNVGTHVHTSYRHRGHCRKKKRSRFQIVFLVPKCRPRSCYAAPPTVQVWILSMAEDVRRWEMDLLPPPKKFMWLLEVLYKEEGDQ</sequence>
<proteinExistence type="predicted"/>
<keyword evidence="2" id="KW-1185">Reference proteome</keyword>
<dbReference type="EnsemblPlants" id="ONIVA10G02250.1">
    <property type="protein sequence ID" value="ONIVA10G02250.1"/>
    <property type="gene ID" value="ONIVA10G02250"/>
</dbReference>
<name>A0A0E0IPI3_ORYNI</name>
<reference evidence="1" key="2">
    <citation type="submission" date="2018-04" db="EMBL/GenBank/DDBJ databases">
        <title>OnivRS2 (Oryza nivara Reference Sequence Version 2).</title>
        <authorList>
            <person name="Zhang J."/>
            <person name="Kudrna D."/>
            <person name="Lee S."/>
            <person name="Talag J."/>
            <person name="Rajasekar S."/>
            <person name="Welchert J."/>
            <person name="Hsing Y.-I."/>
            <person name="Wing R.A."/>
        </authorList>
    </citation>
    <scope>NUCLEOTIDE SEQUENCE [LARGE SCALE GENOMIC DNA]</scope>
</reference>
<dbReference type="AlphaFoldDB" id="A0A0E0IPI3"/>
<evidence type="ECO:0000313" key="1">
    <source>
        <dbReference type="EnsemblPlants" id="ONIVA10G02250.1"/>
    </source>
</evidence>
<evidence type="ECO:0000313" key="2">
    <source>
        <dbReference type="Proteomes" id="UP000006591"/>
    </source>
</evidence>
<reference evidence="1" key="1">
    <citation type="submission" date="2015-04" db="UniProtKB">
        <authorList>
            <consortium name="EnsemblPlants"/>
        </authorList>
    </citation>
    <scope>IDENTIFICATION</scope>
    <source>
        <strain evidence="1">SL10</strain>
    </source>
</reference>
<protein>
    <submittedName>
        <fullName evidence="1">Uncharacterized protein</fullName>
    </submittedName>
</protein>
<dbReference type="Gramene" id="ONIVA10G02250.1">
    <property type="protein sequence ID" value="ONIVA10G02250.1"/>
    <property type="gene ID" value="ONIVA10G02250"/>
</dbReference>